<accession>A0A431W4W3</accession>
<keyword evidence="7" id="KW-1185">Reference proteome</keyword>
<sequence length="186" mass="21663">MLTWLIVIIILQRLIELIIARKNEVWMKSQGGVEVGQSHYRYMVILHICFFISLLFEVFLFNRTSSSALPILLIGFIFTQIGRVWVILSLGRYWNTKIIVLPQANVVKKGPYQFLKHPNYVIVSLELIIIPLMFQAYFTAVLFTLLNILILSIRIPAEEKALLELTEYGEVFSKQKRFLPSFSKRV</sequence>
<dbReference type="RefSeq" id="WP_126409168.1">
    <property type="nucleotide sequence ID" value="NZ_RXNT01000010.1"/>
</dbReference>
<evidence type="ECO:0008006" key="8">
    <source>
        <dbReference type="Google" id="ProtNLM"/>
    </source>
</evidence>
<evidence type="ECO:0000256" key="1">
    <source>
        <dbReference type="ARBA" id="ARBA00004141"/>
    </source>
</evidence>
<protein>
    <recommendedName>
        <fullName evidence="8">Isoprenylcysteine carboxyl methyltransferase</fullName>
    </recommendedName>
</protein>
<evidence type="ECO:0000256" key="5">
    <source>
        <dbReference type="SAM" id="Phobius"/>
    </source>
</evidence>
<dbReference type="EMBL" id="RXNT01000010">
    <property type="protein sequence ID" value="RTR30495.1"/>
    <property type="molecule type" value="Genomic_DNA"/>
</dbReference>
<evidence type="ECO:0000313" key="7">
    <source>
        <dbReference type="Proteomes" id="UP000271374"/>
    </source>
</evidence>
<proteinExistence type="predicted"/>
<feature type="transmembrane region" description="Helical" evidence="5">
    <location>
        <begin position="44"/>
        <end position="61"/>
    </location>
</feature>
<dbReference type="InterPro" id="IPR052527">
    <property type="entry name" value="Metal_cation-efflux_comp"/>
</dbReference>
<comment type="subcellular location">
    <subcellularLocation>
        <location evidence="1">Membrane</location>
        <topology evidence="1">Multi-pass membrane protein</topology>
    </subcellularLocation>
</comment>
<dbReference type="AlphaFoldDB" id="A0A431W4W3"/>
<reference evidence="6 7" key="1">
    <citation type="submission" date="2018-12" db="EMBL/GenBank/DDBJ databases">
        <title>Bacillus yapensis draft genome sequence.</title>
        <authorList>
            <person name="Yu L."/>
            <person name="Xu X."/>
            <person name="Tang X."/>
        </authorList>
    </citation>
    <scope>NUCLEOTIDE SEQUENCE [LARGE SCALE GENOMIC DNA]</scope>
    <source>
        <strain evidence="6 7">XXST-01</strain>
    </source>
</reference>
<evidence type="ECO:0000256" key="4">
    <source>
        <dbReference type="ARBA" id="ARBA00023136"/>
    </source>
</evidence>
<evidence type="ECO:0000256" key="2">
    <source>
        <dbReference type="ARBA" id="ARBA00022692"/>
    </source>
</evidence>
<keyword evidence="2 5" id="KW-0812">Transmembrane</keyword>
<dbReference type="GO" id="GO:0016020">
    <property type="term" value="C:membrane"/>
    <property type="evidence" value="ECO:0007669"/>
    <property type="project" value="UniProtKB-SubCell"/>
</dbReference>
<dbReference type="InterPro" id="IPR007269">
    <property type="entry name" value="ICMT_MeTrfase"/>
</dbReference>
<feature type="transmembrane region" description="Helical" evidence="5">
    <location>
        <begin position="128"/>
        <end position="150"/>
    </location>
</feature>
<dbReference type="Gene3D" id="1.20.120.1630">
    <property type="match status" value="1"/>
</dbReference>
<dbReference type="GO" id="GO:0004671">
    <property type="term" value="F:protein C-terminal S-isoprenylcysteine carboxyl O-methyltransferase activity"/>
    <property type="evidence" value="ECO:0007669"/>
    <property type="project" value="InterPro"/>
</dbReference>
<keyword evidence="3 5" id="KW-1133">Transmembrane helix</keyword>
<dbReference type="Proteomes" id="UP000271374">
    <property type="component" value="Unassembled WGS sequence"/>
</dbReference>
<evidence type="ECO:0000256" key="3">
    <source>
        <dbReference type="ARBA" id="ARBA00022989"/>
    </source>
</evidence>
<organism evidence="6 7">
    <name type="scientific">Bacillus yapensis</name>
    <dbReference type="NCBI Taxonomy" id="2492960"/>
    <lineage>
        <taxon>Bacteria</taxon>
        <taxon>Bacillati</taxon>
        <taxon>Bacillota</taxon>
        <taxon>Bacilli</taxon>
        <taxon>Bacillales</taxon>
        <taxon>Bacillaceae</taxon>
        <taxon>Bacillus</taxon>
    </lineage>
</organism>
<comment type="caution">
    <text evidence="6">The sequence shown here is derived from an EMBL/GenBank/DDBJ whole genome shotgun (WGS) entry which is preliminary data.</text>
</comment>
<name>A0A431W4W3_9BACI</name>
<dbReference type="PANTHER" id="PTHR43847">
    <property type="entry name" value="BLL3993 PROTEIN"/>
    <property type="match status" value="1"/>
</dbReference>
<gene>
    <name evidence="6" type="ORF">EKG37_13430</name>
</gene>
<dbReference type="Pfam" id="PF04140">
    <property type="entry name" value="ICMT"/>
    <property type="match status" value="1"/>
</dbReference>
<dbReference type="OrthoDB" id="7203053at2"/>
<feature type="transmembrane region" description="Helical" evidence="5">
    <location>
        <begin position="68"/>
        <end position="88"/>
    </location>
</feature>
<keyword evidence="4 5" id="KW-0472">Membrane</keyword>
<dbReference type="PANTHER" id="PTHR43847:SF1">
    <property type="entry name" value="BLL3993 PROTEIN"/>
    <property type="match status" value="1"/>
</dbReference>
<evidence type="ECO:0000313" key="6">
    <source>
        <dbReference type="EMBL" id="RTR30495.1"/>
    </source>
</evidence>